<organism evidence="4 5">
    <name type="scientific">Xenopus laevis</name>
    <name type="common">African clawed frog</name>
    <dbReference type="NCBI Taxonomy" id="8355"/>
    <lineage>
        <taxon>Eukaryota</taxon>
        <taxon>Metazoa</taxon>
        <taxon>Chordata</taxon>
        <taxon>Craniata</taxon>
        <taxon>Vertebrata</taxon>
        <taxon>Euteleostomi</taxon>
        <taxon>Amphibia</taxon>
        <taxon>Batrachia</taxon>
        <taxon>Anura</taxon>
        <taxon>Pipoidea</taxon>
        <taxon>Pipidae</taxon>
        <taxon>Xenopodinae</taxon>
        <taxon>Xenopus</taxon>
        <taxon>Xenopus</taxon>
    </lineage>
</organism>
<evidence type="ECO:0000256" key="2">
    <source>
        <dbReference type="ARBA" id="ARBA00023157"/>
    </source>
</evidence>
<dbReference type="InterPro" id="IPR007110">
    <property type="entry name" value="Ig-like_dom"/>
</dbReference>
<dbReference type="Pfam" id="PF13895">
    <property type="entry name" value="Ig_2"/>
    <property type="match status" value="1"/>
</dbReference>
<feature type="non-terminal residue" evidence="4">
    <location>
        <position position="1"/>
    </location>
</feature>
<feature type="domain" description="Ig-like" evidence="3">
    <location>
        <begin position="5"/>
        <end position="85"/>
    </location>
</feature>
<accession>A0A974CA86</accession>
<dbReference type="InterPro" id="IPR013783">
    <property type="entry name" value="Ig-like_fold"/>
</dbReference>
<dbReference type="InterPro" id="IPR003599">
    <property type="entry name" value="Ig_sub"/>
</dbReference>
<dbReference type="SUPFAM" id="SSF48726">
    <property type="entry name" value="Immunoglobulin"/>
    <property type="match status" value="2"/>
</dbReference>
<reference evidence="5" key="1">
    <citation type="journal article" date="2016" name="Nature">
        <title>Genome evolution in the allotetraploid frog Xenopus laevis.</title>
        <authorList>
            <person name="Session A.M."/>
            <person name="Uno Y."/>
            <person name="Kwon T."/>
            <person name="Chapman J.A."/>
            <person name="Toyoda A."/>
            <person name="Takahashi S."/>
            <person name="Fukui A."/>
            <person name="Hikosaka A."/>
            <person name="Suzuki A."/>
            <person name="Kondo M."/>
            <person name="van Heeringen S.J."/>
            <person name="Quigley I."/>
            <person name="Heinz S."/>
            <person name="Ogino H."/>
            <person name="Ochi H."/>
            <person name="Hellsten U."/>
            <person name="Lyons J.B."/>
            <person name="Simakov O."/>
            <person name="Putnam N."/>
            <person name="Stites J."/>
            <person name="Kuroki Y."/>
            <person name="Tanaka T."/>
            <person name="Michiue T."/>
            <person name="Watanabe M."/>
            <person name="Bogdanovic O."/>
            <person name="Lister R."/>
            <person name="Georgiou G."/>
            <person name="Paranjpe S.S."/>
            <person name="van Kruijsbergen I."/>
            <person name="Shu S."/>
            <person name="Carlson J."/>
            <person name="Kinoshita T."/>
            <person name="Ohta Y."/>
            <person name="Mawaribuchi S."/>
            <person name="Jenkins J."/>
            <person name="Grimwood J."/>
            <person name="Schmutz J."/>
            <person name="Mitros T."/>
            <person name="Mozaffari S.V."/>
            <person name="Suzuki Y."/>
            <person name="Haramoto Y."/>
            <person name="Yamamoto T.S."/>
            <person name="Takagi C."/>
            <person name="Heald R."/>
            <person name="Miller K."/>
            <person name="Haudenschild C."/>
            <person name="Kitzman J."/>
            <person name="Nakayama T."/>
            <person name="Izutsu Y."/>
            <person name="Robert J."/>
            <person name="Fortriede J."/>
            <person name="Burns K."/>
            <person name="Lotay V."/>
            <person name="Karimi K."/>
            <person name="Yasuoka Y."/>
            <person name="Dichmann D.S."/>
            <person name="Flajnik M.F."/>
            <person name="Houston D.W."/>
            <person name="Shendure J."/>
            <person name="DuPasquier L."/>
            <person name="Vize P.D."/>
            <person name="Zorn A.M."/>
            <person name="Ito M."/>
            <person name="Marcotte E.M."/>
            <person name="Wallingford J.B."/>
            <person name="Ito Y."/>
            <person name="Asashima M."/>
            <person name="Ueno N."/>
            <person name="Matsuda Y."/>
            <person name="Veenstra G.J."/>
            <person name="Fujiyama A."/>
            <person name="Harland R.M."/>
            <person name="Taira M."/>
            <person name="Rokhsar D.S."/>
        </authorList>
    </citation>
    <scope>NUCLEOTIDE SEQUENCE [LARGE SCALE GENOMIC DNA]</scope>
    <source>
        <strain evidence="5">J</strain>
    </source>
</reference>
<dbReference type="GO" id="GO:0009897">
    <property type="term" value="C:external side of plasma membrane"/>
    <property type="evidence" value="ECO:0007669"/>
    <property type="project" value="TreeGrafter"/>
</dbReference>
<dbReference type="Proteomes" id="UP000694892">
    <property type="component" value="Chromosome 8L"/>
</dbReference>
<evidence type="ECO:0000313" key="4">
    <source>
        <dbReference type="EMBL" id="OCT69403.1"/>
    </source>
</evidence>
<sequence>DVIRPVVSLWPNWIPVYNKDSVTLICNVPPSALGNQGFKWYRNNKDLRKYEQNLTIPSAHVSDRGNYQCQTDTSDKSDSLRLDVSADWLVLQAPPTVQQGDSLFIRCRGWNGYNENSAAFYKDGIILHLPVNKSVLNAGKADRNKTGNYKCSKEYGSSSLQYSKEGFIYIEGNSLFSAHCRTIKRSGLSKASQQQADAVGLCATLCQAGIYI</sequence>
<dbReference type="InterPro" id="IPR003598">
    <property type="entry name" value="Ig_sub2"/>
</dbReference>
<dbReference type="InterPro" id="IPR036179">
    <property type="entry name" value="Ig-like_dom_sf"/>
</dbReference>
<dbReference type="SMART" id="SM00408">
    <property type="entry name" value="IGc2"/>
    <property type="match status" value="2"/>
</dbReference>
<dbReference type="SMART" id="SM00409">
    <property type="entry name" value="IG"/>
    <property type="match status" value="2"/>
</dbReference>
<proteinExistence type="predicted"/>
<dbReference type="PROSITE" id="PS50835">
    <property type="entry name" value="IG_LIKE"/>
    <property type="match status" value="1"/>
</dbReference>
<evidence type="ECO:0000256" key="1">
    <source>
        <dbReference type="ARBA" id="ARBA00022729"/>
    </source>
</evidence>
<evidence type="ECO:0000259" key="3">
    <source>
        <dbReference type="PROSITE" id="PS50835"/>
    </source>
</evidence>
<dbReference type="GO" id="GO:0004888">
    <property type="term" value="F:transmembrane signaling receptor activity"/>
    <property type="evidence" value="ECO:0007669"/>
    <property type="project" value="TreeGrafter"/>
</dbReference>
<keyword evidence="1" id="KW-0732">Signal</keyword>
<gene>
    <name evidence="4" type="ORF">XELAEV_18040719mg</name>
</gene>
<dbReference type="Gene3D" id="2.60.40.10">
    <property type="entry name" value="Immunoglobulins"/>
    <property type="match status" value="2"/>
</dbReference>
<dbReference type="EMBL" id="CM004480">
    <property type="protein sequence ID" value="OCT69403.1"/>
    <property type="molecule type" value="Genomic_DNA"/>
</dbReference>
<dbReference type="GO" id="GO:0006955">
    <property type="term" value="P:immune response"/>
    <property type="evidence" value="ECO:0007669"/>
    <property type="project" value="TreeGrafter"/>
</dbReference>
<dbReference type="PANTHER" id="PTHR11481:SF119">
    <property type="entry name" value="FC RECEPTOR-LIKE PROTEIN 5"/>
    <property type="match status" value="1"/>
</dbReference>
<protein>
    <recommendedName>
        <fullName evidence="3">Ig-like domain-containing protein</fullName>
    </recommendedName>
</protein>
<dbReference type="PANTHER" id="PTHR11481">
    <property type="entry name" value="IMMUNOGLOBULIN FC RECEPTOR"/>
    <property type="match status" value="1"/>
</dbReference>
<name>A0A974CA86_XENLA</name>
<evidence type="ECO:0000313" key="5">
    <source>
        <dbReference type="Proteomes" id="UP000694892"/>
    </source>
</evidence>
<dbReference type="InterPro" id="IPR050488">
    <property type="entry name" value="Ig_Fc_receptor"/>
</dbReference>
<dbReference type="GO" id="GO:0007166">
    <property type="term" value="P:cell surface receptor signaling pathway"/>
    <property type="evidence" value="ECO:0007669"/>
    <property type="project" value="TreeGrafter"/>
</dbReference>
<keyword evidence="2" id="KW-1015">Disulfide bond</keyword>
<dbReference type="AlphaFoldDB" id="A0A974CA86"/>